<evidence type="ECO:0000313" key="5">
    <source>
        <dbReference type="EMBL" id="QUL99256.1"/>
    </source>
</evidence>
<dbReference type="EMBL" id="CP062796">
    <property type="protein sequence ID" value="QUL99256.1"/>
    <property type="molecule type" value="Genomic_DNA"/>
</dbReference>
<dbReference type="CDD" id="cd02139">
    <property type="entry name" value="nitroreductase"/>
    <property type="match status" value="1"/>
</dbReference>
<dbReference type="Pfam" id="PF00881">
    <property type="entry name" value="Nitroreductase"/>
    <property type="match status" value="1"/>
</dbReference>
<evidence type="ECO:0000256" key="1">
    <source>
        <dbReference type="ARBA" id="ARBA00007118"/>
    </source>
</evidence>
<protein>
    <submittedName>
        <fullName evidence="5">Nitroreductase family protein</fullName>
    </submittedName>
</protein>
<reference evidence="5" key="2">
    <citation type="journal article" date="2023" name="Biology">
        <title>Prokaryotic Life Associated with Coal-Fire Gas Vents Revealed by Metagenomics.</title>
        <authorList>
            <person name="Kadnikov V.V."/>
            <person name="Mardanov A.V."/>
            <person name="Beletsky A.V."/>
            <person name="Karnachuk O.V."/>
            <person name="Ravin N.V."/>
        </authorList>
    </citation>
    <scope>NUCLEOTIDE SEQUENCE</scope>
    <source>
        <strain evidence="5">Bu02</strain>
    </source>
</reference>
<dbReference type="Gene3D" id="3.40.109.10">
    <property type="entry name" value="NADH Oxidase"/>
    <property type="match status" value="1"/>
</dbReference>
<feature type="domain" description="Putative nitroreductase TM1586" evidence="4">
    <location>
        <begin position="95"/>
        <end position="158"/>
    </location>
</feature>
<organism evidence="5">
    <name type="scientific">Candidatus Fermentithermobacillus carboniphilus</name>
    <dbReference type="NCBI Taxonomy" id="3085328"/>
    <lineage>
        <taxon>Bacteria</taxon>
        <taxon>Bacillati</taxon>
        <taxon>Bacillota</taxon>
        <taxon>Candidatus Fermentithermobacillia</taxon>
        <taxon>Candidatus Fermentithermobacillales</taxon>
        <taxon>Candidatus Fermentithermobacillaceae</taxon>
        <taxon>Candidatus Fermentithermobacillus</taxon>
    </lineage>
</organism>
<dbReference type="PANTHER" id="PTHR43673:SF10">
    <property type="entry name" value="NADH DEHYDROGENASE_NAD(P)H NITROREDUCTASE XCC3605-RELATED"/>
    <property type="match status" value="1"/>
</dbReference>
<name>A0AAT9LE14_9FIRM</name>
<accession>A0AAT9LE14</accession>
<evidence type="ECO:0000259" key="4">
    <source>
        <dbReference type="Pfam" id="PF14512"/>
    </source>
</evidence>
<dbReference type="SUPFAM" id="SSF55469">
    <property type="entry name" value="FMN-dependent nitroreductase-like"/>
    <property type="match status" value="1"/>
</dbReference>
<reference evidence="5" key="1">
    <citation type="submission" date="2020-10" db="EMBL/GenBank/DDBJ databases">
        <authorList>
            <person name="Kadnikov V."/>
            <person name="Beletsky A.V."/>
            <person name="Mardanov A.V."/>
            <person name="Karnachuk O.V."/>
            <person name="Ravin N.V."/>
        </authorList>
    </citation>
    <scope>NUCLEOTIDE SEQUENCE</scope>
    <source>
        <strain evidence="5">Bu02</strain>
    </source>
</reference>
<proteinExistence type="inferred from homology"/>
<dbReference type="InterPro" id="IPR029479">
    <property type="entry name" value="Nitroreductase"/>
</dbReference>
<dbReference type="InterPro" id="IPR029478">
    <property type="entry name" value="TM1586_NiRdase"/>
</dbReference>
<feature type="domain" description="Nitroreductase" evidence="3">
    <location>
        <begin position="7"/>
        <end position="66"/>
    </location>
</feature>
<dbReference type="PANTHER" id="PTHR43673">
    <property type="entry name" value="NAD(P)H NITROREDUCTASE YDGI-RELATED"/>
    <property type="match status" value="1"/>
</dbReference>
<dbReference type="Pfam" id="PF14512">
    <property type="entry name" value="TM1586_NiRdase"/>
    <property type="match status" value="1"/>
</dbReference>
<comment type="similarity">
    <text evidence="1">Belongs to the nitroreductase family.</text>
</comment>
<dbReference type="InterPro" id="IPR000415">
    <property type="entry name" value="Nitroreductase-like"/>
</dbReference>
<dbReference type="GO" id="GO:0016491">
    <property type="term" value="F:oxidoreductase activity"/>
    <property type="evidence" value="ECO:0007669"/>
    <property type="project" value="UniProtKB-KW"/>
</dbReference>
<gene>
    <name evidence="5" type="ORF">IMF26_04150</name>
</gene>
<dbReference type="KEGG" id="fcz:IMF26_04150"/>
<sequence length="165" mass="18164">MDVFEAIRTRRSIRAYKNEPVPEESLARVLEAARLAPSAANRQEYKFIVVKDEKRRRELAQACNNQSFIGDAGVVIVGCATNPQRRYAFVDVAIAMDHMTLAARAEGLGTCWIGAFSEAKVKEILGIPDSVSVVCLLPVGIPATEGVMRGRKSKEELFPSETWPA</sequence>
<evidence type="ECO:0000259" key="3">
    <source>
        <dbReference type="Pfam" id="PF00881"/>
    </source>
</evidence>
<evidence type="ECO:0000256" key="2">
    <source>
        <dbReference type="ARBA" id="ARBA00023002"/>
    </source>
</evidence>
<dbReference type="AlphaFoldDB" id="A0AAT9LE14"/>
<keyword evidence="2" id="KW-0560">Oxidoreductase</keyword>